<dbReference type="RefSeq" id="WP_078685279.1">
    <property type="nucleotide sequence ID" value="NZ_FUYA01000006.1"/>
</dbReference>
<keyword evidence="2" id="KW-0812">Transmembrane</keyword>
<evidence type="ECO:0000313" key="3">
    <source>
        <dbReference type="EMBL" id="SKA74692.1"/>
    </source>
</evidence>
<dbReference type="AlphaFoldDB" id="A0A1T4WBL8"/>
<keyword evidence="2" id="KW-0472">Membrane</keyword>
<organism evidence="3 4">
    <name type="scientific">Desulfobaculum bizertense DSM 18034</name>
    <dbReference type="NCBI Taxonomy" id="1121442"/>
    <lineage>
        <taxon>Bacteria</taxon>
        <taxon>Pseudomonadati</taxon>
        <taxon>Thermodesulfobacteriota</taxon>
        <taxon>Desulfovibrionia</taxon>
        <taxon>Desulfovibrionales</taxon>
        <taxon>Desulfovibrionaceae</taxon>
        <taxon>Desulfobaculum</taxon>
    </lineage>
</organism>
<name>A0A1T4WBL8_9BACT</name>
<evidence type="ECO:0000256" key="2">
    <source>
        <dbReference type="SAM" id="Phobius"/>
    </source>
</evidence>
<feature type="transmembrane region" description="Helical" evidence="2">
    <location>
        <begin position="6"/>
        <end position="22"/>
    </location>
</feature>
<evidence type="ECO:0008006" key="5">
    <source>
        <dbReference type="Google" id="ProtNLM"/>
    </source>
</evidence>
<sequence length="86" mass="8828">MTNFWDIGAVVFILLLAVIYLFRRYTKKGVAGGCGCGCDSAGGCSGCSGGCGIASSPEDELSVYDPASKETTQSSCACGQSGEKKR</sequence>
<accession>A0A1T4WBL8</accession>
<keyword evidence="2" id="KW-1133">Transmembrane helix</keyword>
<protein>
    <recommendedName>
        <fullName evidence="5">Virus attachment protein p12 family protein</fullName>
    </recommendedName>
</protein>
<reference evidence="3 4" key="1">
    <citation type="submission" date="2017-02" db="EMBL/GenBank/DDBJ databases">
        <authorList>
            <person name="Peterson S.W."/>
        </authorList>
    </citation>
    <scope>NUCLEOTIDE SEQUENCE [LARGE SCALE GENOMIC DNA]</scope>
    <source>
        <strain evidence="3 4">DSM 18034</strain>
    </source>
</reference>
<dbReference type="Proteomes" id="UP000189733">
    <property type="component" value="Unassembled WGS sequence"/>
</dbReference>
<feature type="compositionally biased region" description="Polar residues" evidence="1">
    <location>
        <begin position="69"/>
        <end position="78"/>
    </location>
</feature>
<evidence type="ECO:0000256" key="1">
    <source>
        <dbReference type="SAM" id="MobiDB-lite"/>
    </source>
</evidence>
<proteinExistence type="predicted"/>
<feature type="region of interest" description="Disordered" evidence="1">
    <location>
        <begin position="64"/>
        <end position="86"/>
    </location>
</feature>
<keyword evidence="4" id="KW-1185">Reference proteome</keyword>
<dbReference type="STRING" id="1121442.SAMN02745702_02002"/>
<gene>
    <name evidence="3" type="ORF">SAMN02745702_02002</name>
</gene>
<dbReference type="EMBL" id="FUYA01000006">
    <property type="protein sequence ID" value="SKA74692.1"/>
    <property type="molecule type" value="Genomic_DNA"/>
</dbReference>
<evidence type="ECO:0000313" key="4">
    <source>
        <dbReference type="Proteomes" id="UP000189733"/>
    </source>
</evidence>